<organism evidence="11 12">
    <name type="scientific">Odobenus rosmarus divergens</name>
    <name type="common">Pacific walrus</name>
    <dbReference type="NCBI Taxonomy" id="9708"/>
    <lineage>
        <taxon>Eukaryota</taxon>
        <taxon>Metazoa</taxon>
        <taxon>Chordata</taxon>
        <taxon>Craniata</taxon>
        <taxon>Vertebrata</taxon>
        <taxon>Euteleostomi</taxon>
        <taxon>Mammalia</taxon>
        <taxon>Eutheria</taxon>
        <taxon>Laurasiatheria</taxon>
        <taxon>Carnivora</taxon>
        <taxon>Caniformia</taxon>
        <taxon>Pinnipedia</taxon>
        <taxon>Odobenidae</taxon>
        <taxon>Odobenus</taxon>
    </lineage>
</organism>
<sequence length="364" mass="39262">MLNFFVAMIMDNFEYLTRDSSVLGPHHLDEFFRVWAEYDLAACGYLSSYSGNALFKANTGHGGAKRPSCWEGTGLLIASLMVTVFLASKSPVILLMRQHIGPAVPSLILAPGNEGIDNLFDRSCFCSGLRIALGFSIPLAPDEGGGIQAFGSESGMLNHFVAVITGNFEYVTRESSILGPHHLDEFIWVWAEYDPATCGLISYNDMFEMLKHMSPSLGLGKKCPARVSYKRLVRMNMPISNEDMTVHFTSTLMALIRTALEIKLAPVNGSSLLSTSGASTPGRGGRRQLPQTPLTPCPSVNYRTANSSPVHLLGHRPASPPFPQADLAMAFPNTTFCSRETPSASPWSPALGSALTLLGAASGQ</sequence>
<dbReference type="GO" id="GO:0045202">
    <property type="term" value="C:synapse"/>
    <property type="evidence" value="ECO:0007669"/>
    <property type="project" value="GOC"/>
</dbReference>
<evidence type="ECO:0000259" key="10">
    <source>
        <dbReference type="Pfam" id="PF16905"/>
    </source>
</evidence>
<evidence type="ECO:0000256" key="7">
    <source>
        <dbReference type="ARBA" id="ARBA00023180"/>
    </source>
</evidence>
<dbReference type="GO" id="GO:0043025">
    <property type="term" value="C:neuronal cell body"/>
    <property type="evidence" value="ECO:0007669"/>
    <property type="project" value="TreeGrafter"/>
</dbReference>
<dbReference type="InterPro" id="IPR050599">
    <property type="entry name" value="VDCC_alpha-1_subunit"/>
</dbReference>
<evidence type="ECO:0000256" key="5">
    <source>
        <dbReference type="ARBA" id="ARBA00023065"/>
    </source>
</evidence>
<dbReference type="PANTHER" id="PTHR45628:SF6">
    <property type="entry name" value="VOLTAGE-DEPENDENT N-TYPE CALCIUM CHANNEL SUBUNIT ALPHA-1B"/>
    <property type="match status" value="1"/>
</dbReference>
<dbReference type="Gene3D" id="1.10.238.10">
    <property type="entry name" value="EF-hand"/>
    <property type="match status" value="2"/>
</dbReference>
<keyword evidence="3" id="KW-0677">Repeat</keyword>
<dbReference type="GO" id="GO:0008331">
    <property type="term" value="F:high voltage-gated calcium channel activity"/>
    <property type="evidence" value="ECO:0007669"/>
    <property type="project" value="TreeGrafter"/>
</dbReference>
<dbReference type="Proteomes" id="UP000245340">
    <property type="component" value="Unplaced"/>
</dbReference>
<feature type="non-terminal residue" evidence="12">
    <location>
        <position position="1"/>
    </location>
</feature>
<dbReference type="InterPro" id="IPR031649">
    <property type="entry name" value="GPHH_dom"/>
</dbReference>
<dbReference type="GO" id="GO:0005891">
    <property type="term" value="C:voltage-gated calcium channel complex"/>
    <property type="evidence" value="ECO:0007669"/>
    <property type="project" value="TreeGrafter"/>
</dbReference>
<evidence type="ECO:0000256" key="6">
    <source>
        <dbReference type="ARBA" id="ARBA00023157"/>
    </source>
</evidence>
<evidence type="ECO:0000256" key="4">
    <source>
        <dbReference type="ARBA" id="ARBA00022882"/>
    </source>
</evidence>
<evidence type="ECO:0000256" key="3">
    <source>
        <dbReference type="ARBA" id="ARBA00022737"/>
    </source>
</evidence>
<dbReference type="AlphaFoldDB" id="A0A9B0M4T7"/>
<evidence type="ECO:0000313" key="11">
    <source>
        <dbReference type="Proteomes" id="UP000245340"/>
    </source>
</evidence>
<keyword evidence="6" id="KW-1015">Disulfide bond</keyword>
<dbReference type="Pfam" id="PF16905">
    <property type="entry name" value="GPHH"/>
    <property type="match status" value="1"/>
</dbReference>
<keyword evidence="5" id="KW-0406">Ion transport</keyword>
<gene>
    <name evidence="12" type="primary">LOC101385473</name>
</gene>
<evidence type="ECO:0000313" key="12">
    <source>
        <dbReference type="RefSeq" id="XP_004415960.1"/>
    </source>
</evidence>
<dbReference type="RefSeq" id="XP_004415960.1">
    <property type="nucleotide sequence ID" value="XM_004415903.1"/>
</dbReference>
<feature type="domain" description="Voltage-dependent L-type calcium channel IQ-associated" evidence="10">
    <location>
        <begin position="185"/>
        <end position="238"/>
    </location>
</feature>
<feature type="region of interest" description="Disordered" evidence="9">
    <location>
        <begin position="273"/>
        <end position="301"/>
    </location>
</feature>
<name>A0A9B0M4T7_ODORO</name>
<dbReference type="GO" id="GO:0098703">
    <property type="term" value="P:calcium ion import across plasma membrane"/>
    <property type="evidence" value="ECO:0007669"/>
    <property type="project" value="TreeGrafter"/>
</dbReference>
<keyword evidence="4" id="KW-0851">Voltage-gated channel</keyword>
<proteinExistence type="predicted"/>
<protein>
    <submittedName>
        <fullName evidence="12">Voltage-dependent N-type calcium channel subunit alpha-1B-like</fullName>
    </submittedName>
</protein>
<accession>A0A9B0M4T7</accession>
<reference evidence="12" key="1">
    <citation type="submission" date="2025-08" db="UniProtKB">
        <authorList>
            <consortium name="RefSeq"/>
        </authorList>
    </citation>
    <scope>IDENTIFICATION</scope>
</reference>
<evidence type="ECO:0000256" key="2">
    <source>
        <dbReference type="ARBA" id="ARBA00022553"/>
    </source>
</evidence>
<keyword evidence="2" id="KW-0597">Phosphoprotein</keyword>
<keyword evidence="11" id="KW-1185">Reference proteome</keyword>
<dbReference type="GO" id="GO:0007268">
    <property type="term" value="P:chemical synaptic transmission"/>
    <property type="evidence" value="ECO:0007669"/>
    <property type="project" value="TreeGrafter"/>
</dbReference>
<evidence type="ECO:0000256" key="8">
    <source>
        <dbReference type="ARBA" id="ARBA00023303"/>
    </source>
</evidence>
<keyword evidence="8" id="KW-0407">Ion channel</keyword>
<keyword evidence="7" id="KW-0325">Glycoprotein</keyword>
<evidence type="ECO:0000256" key="1">
    <source>
        <dbReference type="ARBA" id="ARBA00022448"/>
    </source>
</evidence>
<dbReference type="PANTHER" id="PTHR45628">
    <property type="entry name" value="VOLTAGE-DEPENDENT CALCIUM CHANNEL TYPE A SUBUNIT ALPHA-1"/>
    <property type="match status" value="1"/>
</dbReference>
<evidence type="ECO:0000256" key="9">
    <source>
        <dbReference type="SAM" id="MobiDB-lite"/>
    </source>
</evidence>
<keyword evidence="1" id="KW-0813">Transport</keyword>